<name>A0AAV1DI03_OLDCO</name>
<evidence type="ECO:0000313" key="1">
    <source>
        <dbReference type="EMBL" id="CAI9106472.1"/>
    </source>
</evidence>
<keyword evidence="2" id="KW-1185">Reference proteome</keyword>
<sequence>MRELILFASDRRVVDGSLSSDDEGNVGDGGIDHKNFRKFAVYSNRLIIGFTGIIDHWRVIRDEMLSKGLTNYHDVESFLRTRENIWTVGSGSRDAMRVLLANRTPTLGSTLAVNAVVEAVCEAARMDRNTGGYCKVGVIGDATRLVLHAPFKIKNHLMDRNFRVLLYPDDSAFEDERTHIFEDNFIVAFTENPWLQLTKSTFVEVYRESLDAMSKTAPLDEGTGGNVHCLILDGSELKNEEQEARSINIPRYLRELNLGTQALRGVEEEDGLPKVISMFSPSSSEPEPWSFSESDDESVVEDVCFLFNT</sequence>
<dbReference type="EMBL" id="OX459122">
    <property type="protein sequence ID" value="CAI9106472.1"/>
    <property type="molecule type" value="Genomic_DNA"/>
</dbReference>
<accession>A0AAV1DI03</accession>
<gene>
    <name evidence="1" type="ORF">OLC1_LOCUS14965</name>
</gene>
<protein>
    <submittedName>
        <fullName evidence="1">OLC1v1005633C1</fullName>
    </submittedName>
</protein>
<reference evidence="1" key="1">
    <citation type="submission" date="2023-03" db="EMBL/GenBank/DDBJ databases">
        <authorList>
            <person name="Julca I."/>
        </authorList>
    </citation>
    <scope>NUCLEOTIDE SEQUENCE</scope>
</reference>
<dbReference type="InterPro" id="IPR029055">
    <property type="entry name" value="Ntn_hydrolases_N"/>
</dbReference>
<organism evidence="1 2">
    <name type="scientific">Oldenlandia corymbosa var. corymbosa</name>
    <dbReference type="NCBI Taxonomy" id="529605"/>
    <lineage>
        <taxon>Eukaryota</taxon>
        <taxon>Viridiplantae</taxon>
        <taxon>Streptophyta</taxon>
        <taxon>Embryophyta</taxon>
        <taxon>Tracheophyta</taxon>
        <taxon>Spermatophyta</taxon>
        <taxon>Magnoliopsida</taxon>
        <taxon>eudicotyledons</taxon>
        <taxon>Gunneridae</taxon>
        <taxon>Pentapetalae</taxon>
        <taxon>asterids</taxon>
        <taxon>lamiids</taxon>
        <taxon>Gentianales</taxon>
        <taxon>Rubiaceae</taxon>
        <taxon>Rubioideae</taxon>
        <taxon>Spermacoceae</taxon>
        <taxon>Hedyotis-Oldenlandia complex</taxon>
        <taxon>Oldenlandia</taxon>
    </lineage>
</organism>
<dbReference type="Proteomes" id="UP001161247">
    <property type="component" value="Chromosome 5"/>
</dbReference>
<evidence type="ECO:0000313" key="2">
    <source>
        <dbReference type="Proteomes" id="UP001161247"/>
    </source>
</evidence>
<proteinExistence type="predicted"/>
<dbReference type="AlphaFoldDB" id="A0AAV1DI03"/>
<dbReference type="SUPFAM" id="SSF56235">
    <property type="entry name" value="N-terminal nucleophile aminohydrolases (Ntn hydrolases)"/>
    <property type="match status" value="1"/>
</dbReference>